<evidence type="ECO:0000256" key="3">
    <source>
        <dbReference type="ARBA" id="ARBA00023082"/>
    </source>
</evidence>
<dbReference type="RefSeq" id="WP_125484333.1">
    <property type="nucleotide sequence ID" value="NZ_RSDW01000001.1"/>
</dbReference>
<dbReference type="EMBL" id="RSDW01000001">
    <property type="protein sequence ID" value="RSL15612.1"/>
    <property type="molecule type" value="Genomic_DNA"/>
</dbReference>
<sequence length="324" mass="35720">MDTVSSQPGELTISLPSARCPVPSENISSSLPVELVRELWLAASAESCDLTLTELAAALYTIGAKSNHGLPIEVRPNAAQKATFFRALRLPDLALAKACALGREAAWERFLILYRAPITQAAIAITGSPTLGHDLADSLYSELFGITEHNGQRRSPLASYSGRGSLLGWLRTILAQRHIDHHRRTYRETPLDINDVPEPPPTPTPLPAEINRLAQAIANTLETLPSEDRFLLASYFLDEQTLFQIARILHVHEATVSRKIKRLTTSLRKQLLRNLQSGGLSKRAAEEALGADPRDLELNIRTLLQTSHSKPFSNKTSHAEPDQR</sequence>
<reference evidence="6 7" key="1">
    <citation type="submission" date="2018-12" db="EMBL/GenBank/DDBJ databases">
        <title>Sequencing of bacterial isolates from soil warming experiment in Harvard Forest, Massachusetts, USA.</title>
        <authorList>
            <person name="Deangelis K."/>
        </authorList>
    </citation>
    <scope>NUCLEOTIDE SEQUENCE [LARGE SCALE GENOMIC DNA]</scope>
    <source>
        <strain evidence="6 7">EB153</strain>
    </source>
</reference>
<dbReference type="AlphaFoldDB" id="A0A428MFI2"/>
<evidence type="ECO:0000256" key="2">
    <source>
        <dbReference type="ARBA" id="ARBA00023015"/>
    </source>
</evidence>
<protein>
    <submittedName>
        <fullName evidence="6">RNA polymerase sigma-70 factor (ECF subfamily)</fullName>
    </submittedName>
</protein>
<dbReference type="InterPro" id="IPR036388">
    <property type="entry name" value="WH-like_DNA-bd_sf"/>
</dbReference>
<name>A0A428MFI2_9BACT</name>
<dbReference type="InterPro" id="IPR039425">
    <property type="entry name" value="RNA_pol_sigma-70-like"/>
</dbReference>
<dbReference type="Proteomes" id="UP000269669">
    <property type="component" value="Unassembled WGS sequence"/>
</dbReference>
<organism evidence="6 7">
    <name type="scientific">Edaphobacter aggregans</name>
    <dbReference type="NCBI Taxonomy" id="570835"/>
    <lineage>
        <taxon>Bacteria</taxon>
        <taxon>Pseudomonadati</taxon>
        <taxon>Acidobacteriota</taxon>
        <taxon>Terriglobia</taxon>
        <taxon>Terriglobales</taxon>
        <taxon>Acidobacteriaceae</taxon>
        <taxon>Edaphobacter</taxon>
    </lineage>
</organism>
<dbReference type="GO" id="GO:0006352">
    <property type="term" value="P:DNA-templated transcription initiation"/>
    <property type="evidence" value="ECO:0007669"/>
    <property type="project" value="InterPro"/>
</dbReference>
<dbReference type="SUPFAM" id="SSF88659">
    <property type="entry name" value="Sigma3 and sigma4 domains of RNA polymerase sigma factors"/>
    <property type="match status" value="1"/>
</dbReference>
<dbReference type="PANTHER" id="PTHR43133">
    <property type="entry name" value="RNA POLYMERASE ECF-TYPE SIGMA FACTO"/>
    <property type="match status" value="1"/>
</dbReference>
<dbReference type="PANTHER" id="PTHR43133:SF8">
    <property type="entry name" value="RNA POLYMERASE SIGMA FACTOR HI_1459-RELATED"/>
    <property type="match status" value="1"/>
</dbReference>
<comment type="similarity">
    <text evidence="1">Belongs to the sigma-70 factor family. ECF subfamily.</text>
</comment>
<keyword evidence="7" id="KW-1185">Reference proteome</keyword>
<dbReference type="InterPro" id="IPR013324">
    <property type="entry name" value="RNA_pol_sigma_r3/r4-like"/>
</dbReference>
<evidence type="ECO:0000313" key="6">
    <source>
        <dbReference type="EMBL" id="RSL15612.1"/>
    </source>
</evidence>
<evidence type="ECO:0000313" key="7">
    <source>
        <dbReference type="Proteomes" id="UP000269669"/>
    </source>
</evidence>
<dbReference type="SUPFAM" id="SSF88946">
    <property type="entry name" value="Sigma2 domain of RNA polymerase sigma factors"/>
    <property type="match status" value="1"/>
</dbReference>
<accession>A0A428MFI2</accession>
<keyword evidence="5" id="KW-0804">Transcription</keyword>
<dbReference type="InterPro" id="IPR013325">
    <property type="entry name" value="RNA_pol_sigma_r2"/>
</dbReference>
<dbReference type="Gene3D" id="1.10.1740.10">
    <property type="match status" value="1"/>
</dbReference>
<evidence type="ECO:0000256" key="5">
    <source>
        <dbReference type="ARBA" id="ARBA00023163"/>
    </source>
</evidence>
<dbReference type="GO" id="GO:0003677">
    <property type="term" value="F:DNA binding"/>
    <property type="evidence" value="ECO:0007669"/>
    <property type="project" value="UniProtKB-KW"/>
</dbReference>
<dbReference type="OrthoDB" id="111931at2"/>
<keyword evidence="3" id="KW-0731">Sigma factor</keyword>
<evidence type="ECO:0000256" key="4">
    <source>
        <dbReference type="ARBA" id="ARBA00023125"/>
    </source>
</evidence>
<dbReference type="Gene3D" id="1.10.10.10">
    <property type="entry name" value="Winged helix-like DNA-binding domain superfamily/Winged helix DNA-binding domain"/>
    <property type="match status" value="1"/>
</dbReference>
<evidence type="ECO:0000256" key="1">
    <source>
        <dbReference type="ARBA" id="ARBA00010641"/>
    </source>
</evidence>
<comment type="caution">
    <text evidence="6">The sequence shown here is derived from an EMBL/GenBank/DDBJ whole genome shotgun (WGS) entry which is preliminary data.</text>
</comment>
<gene>
    <name evidence="6" type="ORF">EDE15_1103</name>
</gene>
<proteinExistence type="inferred from homology"/>
<dbReference type="GO" id="GO:0016987">
    <property type="term" value="F:sigma factor activity"/>
    <property type="evidence" value="ECO:0007669"/>
    <property type="project" value="UniProtKB-KW"/>
</dbReference>
<keyword evidence="2" id="KW-0805">Transcription regulation</keyword>
<keyword evidence="4" id="KW-0238">DNA-binding</keyword>